<reference evidence="4" key="1">
    <citation type="journal article" date="2019" name="Int. J. Syst. Evol. Microbiol.">
        <title>The Global Catalogue of Microorganisms (GCM) 10K type strain sequencing project: providing services to taxonomists for standard genome sequencing and annotation.</title>
        <authorList>
            <consortium name="The Broad Institute Genomics Platform"/>
            <consortium name="The Broad Institute Genome Sequencing Center for Infectious Disease"/>
            <person name="Wu L."/>
            <person name="Ma J."/>
        </authorList>
    </citation>
    <scope>NUCLEOTIDE SEQUENCE [LARGE SCALE GENOMIC DNA]</scope>
    <source>
        <strain evidence="4">KCTC 42911</strain>
    </source>
</reference>
<comment type="caution">
    <text evidence="3">The sequence shown here is derived from an EMBL/GenBank/DDBJ whole genome shotgun (WGS) entry which is preliminary data.</text>
</comment>
<feature type="signal peptide" evidence="2">
    <location>
        <begin position="1"/>
        <end position="19"/>
    </location>
</feature>
<proteinExistence type="predicted"/>
<dbReference type="InterPro" id="IPR021727">
    <property type="entry name" value="DUF3299"/>
</dbReference>
<dbReference type="EMBL" id="JBHRXI010000002">
    <property type="protein sequence ID" value="MFC3612795.1"/>
    <property type="molecule type" value="Genomic_DNA"/>
</dbReference>
<feature type="chain" id="PRO_5045219547" evidence="2">
    <location>
        <begin position="20"/>
        <end position="247"/>
    </location>
</feature>
<feature type="region of interest" description="Disordered" evidence="1">
    <location>
        <begin position="228"/>
        <end position="247"/>
    </location>
</feature>
<keyword evidence="2" id="KW-0732">Signal</keyword>
<organism evidence="3 4">
    <name type="scientific">Lutimaribacter marinistellae</name>
    <dbReference type="NCBI Taxonomy" id="1820329"/>
    <lineage>
        <taxon>Bacteria</taxon>
        <taxon>Pseudomonadati</taxon>
        <taxon>Pseudomonadota</taxon>
        <taxon>Alphaproteobacteria</taxon>
        <taxon>Rhodobacterales</taxon>
        <taxon>Roseobacteraceae</taxon>
        <taxon>Lutimaribacter</taxon>
    </lineage>
</organism>
<dbReference type="Gene3D" id="2.40.50.870">
    <property type="entry name" value="Protein of unknown function (DUF3299)"/>
    <property type="match status" value="1"/>
</dbReference>
<evidence type="ECO:0000256" key="1">
    <source>
        <dbReference type="SAM" id="MobiDB-lite"/>
    </source>
</evidence>
<dbReference type="Pfam" id="PF11736">
    <property type="entry name" value="DUF3299"/>
    <property type="match status" value="1"/>
</dbReference>
<gene>
    <name evidence="3" type="ORF">ACFORG_03395</name>
</gene>
<sequence length="247" mass="27137">MRRFLITIAILIGFSPLSAEENQIDWSDLIDESAQSFEDPFRDLSYDQIDDLRRIVRLQTALDGGSPSAKAGTELQQVKASLSSQGLDADWLISQRWIVAEKRELADAAGNPAYDGETVKLGGFAISAPPAEDGTAMAYLVPERGMCSHVPPPPPNQMVRLRLTNGWQPAMIHEPVVVTGRIDIDPSERRMVVVDGFVPMRATFSMDVVQVETFGRKTEVQSVATNDRSVGVAKNQRDTPRTSVLGQ</sequence>
<accession>A0ABV7TC88</accession>
<dbReference type="RefSeq" id="WP_386733986.1">
    <property type="nucleotide sequence ID" value="NZ_JBHRXI010000002.1"/>
</dbReference>
<name>A0ABV7TC88_9RHOB</name>
<dbReference type="Proteomes" id="UP001595629">
    <property type="component" value="Unassembled WGS sequence"/>
</dbReference>
<evidence type="ECO:0000313" key="4">
    <source>
        <dbReference type="Proteomes" id="UP001595629"/>
    </source>
</evidence>
<keyword evidence="4" id="KW-1185">Reference proteome</keyword>
<evidence type="ECO:0000313" key="3">
    <source>
        <dbReference type="EMBL" id="MFC3612795.1"/>
    </source>
</evidence>
<evidence type="ECO:0000256" key="2">
    <source>
        <dbReference type="SAM" id="SignalP"/>
    </source>
</evidence>
<protein>
    <submittedName>
        <fullName evidence="3">DUF3299 domain-containing protein</fullName>
    </submittedName>
</protein>